<feature type="domain" description="Protein kinase" evidence="1">
    <location>
        <begin position="1"/>
        <end position="332"/>
    </location>
</feature>
<dbReference type="GO" id="GO:0004674">
    <property type="term" value="F:protein serine/threonine kinase activity"/>
    <property type="evidence" value="ECO:0007669"/>
    <property type="project" value="TreeGrafter"/>
</dbReference>
<dbReference type="InterPro" id="IPR000719">
    <property type="entry name" value="Prot_kinase_dom"/>
</dbReference>
<dbReference type="InterPro" id="IPR053235">
    <property type="entry name" value="Ser_Thr_kinase"/>
</dbReference>
<evidence type="ECO:0000259" key="1">
    <source>
        <dbReference type="PROSITE" id="PS50011"/>
    </source>
</evidence>
<dbReference type="STRING" id="1149755.A0A2J6R150"/>
<dbReference type="PANTHER" id="PTHR24361">
    <property type="entry name" value="MITOGEN-ACTIVATED KINASE KINASE KINASE"/>
    <property type="match status" value="1"/>
</dbReference>
<dbReference type="AlphaFoldDB" id="A0A2J6R150"/>
<dbReference type="SUPFAM" id="SSF56112">
    <property type="entry name" value="Protein kinase-like (PK-like)"/>
    <property type="match status" value="1"/>
</dbReference>
<evidence type="ECO:0000313" key="2">
    <source>
        <dbReference type="EMBL" id="PMD32246.1"/>
    </source>
</evidence>
<dbReference type="InterPro" id="IPR011009">
    <property type="entry name" value="Kinase-like_dom_sf"/>
</dbReference>
<dbReference type="PANTHER" id="PTHR24361:SF613">
    <property type="entry name" value="NUCLEAR RECEPTOR-BINDING PROTEIN-RELATED"/>
    <property type="match status" value="1"/>
</dbReference>
<dbReference type="SMART" id="SM00220">
    <property type="entry name" value="S_TKc"/>
    <property type="match status" value="1"/>
</dbReference>
<proteinExistence type="predicted"/>
<protein>
    <recommendedName>
        <fullName evidence="1">Protein kinase domain-containing protein</fullName>
    </recommendedName>
</protein>
<dbReference type="PROSITE" id="PS50011">
    <property type="entry name" value="PROTEIN_KINASE_DOM"/>
    <property type="match status" value="1"/>
</dbReference>
<dbReference type="Proteomes" id="UP000235786">
    <property type="component" value="Unassembled WGS sequence"/>
</dbReference>
<accession>A0A2J6R150</accession>
<sequence length="365" mass="40967">MTLIHPRYVPRDPSEAQHIASSVQVIRTSDNASFLASKIPNVVTKDAKKQTTTTRLASAILPTASVPVSLILNHANIISLVDIIQTSNLPGPTSEAGLFGDITIWEDMDAGSLAYLLPTPESHPDFTDEKGWHLLAAQNFHRFSLPESLCWHVLRSISRALLWLHHGVKETEGIRGEWLRHDNDWHTILIRDLGPSQIWFKKQKGGETYGECKLGGFQWAKVCGGVGGVVASTQRKEDASREKMFYWPPEIYRHTHSWTRASEIWALGATVYTMMTGMPPPRFYNYEWQISRMTDKGFSKPLRDIVAEMLRPHPNDRMQTLVLVNRADDAWEGWRATTEEGAHLVDLVDKAVLRSAIGTGGGLIL</sequence>
<name>A0A2J6R150_HYAVF</name>
<dbReference type="GO" id="GO:0005737">
    <property type="term" value="C:cytoplasm"/>
    <property type="evidence" value="ECO:0007669"/>
    <property type="project" value="TreeGrafter"/>
</dbReference>
<dbReference type="EMBL" id="KZ613959">
    <property type="protein sequence ID" value="PMD32246.1"/>
    <property type="molecule type" value="Genomic_DNA"/>
</dbReference>
<organism evidence="2 3">
    <name type="scientific">Hyaloscypha variabilis (strain UAMH 11265 / GT02V1 / F)</name>
    <name type="common">Meliniomyces variabilis</name>
    <dbReference type="NCBI Taxonomy" id="1149755"/>
    <lineage>
        <taxon>Eukaryota</taxon>
        <taxon>Fungi</taxon>
        <taxon>Dikarya</taxon>
        <taxon>Ascomycota</taxon>
        <taxon>Pezizomycotina</taxon>
        <taxon>Leotiomycetes</taxon>
        <taxon>Helotiales</taxon>
        <taxon>Hyaloscyphaceae</taxon>
        <taxon>Hyaloscypha</taxon>
        <taxon>Hyaloscypha variabilis</taxon>
    </lineage>
</organism>
<reference evidence="2 3" key="1">
    <citation type="submission" date="2016-04" db="EMBL/GenBank/DDBJ databases">
        <title>A degradative enzymes factory behind the ericoid mycorrhizal symbiosis.</title>
        <authorList>
            <consortium name="DOE Joint Genome Institute"/>
            <person name="Martino E."/>
            <person name="Morin E."/>
            <person name="Grelet G."/>
            <person name="Kuo A."/>
            <person name="Kohler A."/>
            <person name="Daghino S."/>
            <person name="Barry K."/>
            <person name="Choi C."/>
            <person name="Cichocki N."/>
            <person name="Clum A."/>
            <person name="Copeland A."/>
            <person name="Hainaut M."/>
            <person name="Haridas S."/>
            <person name="Labutti K."/>
            <person name="Lindquist E."/>
            <person name="Lipzen A."/>
            <person name="Khouja H.-R."/>
            <person name="Murat C."/>
            <person name="Ohm R."/>
            <person name="Olson A."/>
            <person name="Spatafora J."/>
            <person name="Veneault-Fourrey C."/>
            <person name="Henrissat B."/>
            <person name="Grigoriev I."/>
            <person name="Martin F."/>
            <person name="Perotto S."/>
        </authorList>
    </citation>
    <scope>NUCLEOTIDE SEQUENCE [LARGE SCALE GENOMIC DNA]</scope>
    <source>
        <strain evidence="2 3">F</strain>
    </source>
</reference>
<keyword evidence="3" id="KW-1185">Reference proteome</keyword>
<dbReference type="GO" id="GO:0006974">
    <property type="term" value="P:DNA damage response"/>
    <property type="evidence" value="ECO:0007669"/>
    <property type="project" value="TreeGrafter"/>
</dbReference>
<evidence type="ECO:0000313" key="3">
    <source>
        <dbReference type="Proteomes" id="UP000235786"/>
    </source>
</evidence>
<dbReference type="Gene3D" id="1.10.510.10">
    <property type="entry name" value="Transferase(Phosphotransferase) domain 1"/>
    <property type="match status" value="1"/>
</dbReference>
<dbReference type="GO" id="GO:0005524">
    <property type="term" value="F:ATP binding"/>
    <property type="evidence" value="ECO:0007669"/>
    <property type="project" value="InterPro"/>
</dbReference>
<dbReference type="OrthoDB" id="4062651at2759"/>
<gene>
    <name evidence="2" type="ORF">L207DRAFT_440507</name>
</gene>